<proteinExistence type="predicted"/>
<reference evidence="1" key="2">
    <citation type="journal article" date="2018" name="DNA Res.">
        <title>Comparative genome and transcriptome analyses reveal adaptations to opportunistic infections in woody plant degrading pathogens of Botryosphaeriaceae.</title>
        <authorList>
            <person name="Yan J.Y."/>
            <person name="Zhao W.S."/>
            <person name="Chen Z."/>
            <person name="Xing Q.K."/>
            <person name="Zhang W."/>
            <person name="Chethana K.W.T."/>
            <person name="Xue M.F."/>
            <person name="Xu J.P."/>
            <person name="Phillips A.J.L."/>
            <person name="Wang Y."/>
            <person name="Liu J.H."/>
            <person name="Liu M."/>
            <person name="Zhou Y."/>
            <person name="Jayawardena R.S."/>
            <person name="Manawasinghe I.S."/>
            <person name="Huang J.B."/>
            <person name="Qiao G.H."/>
            <person name="Fu C.Y."/>
            <person name="Guo F.F."/>
            <person name="Dissanayake A.J."/>
            <person name="Peng Y.L."/>
            <person name="Hyde K.D."/>
            <person name="Li X.H."/>
        </authorList>
    </citation>
    <scope>NUCLEOTIDE SEQUENCE</scope>
    <source>
        <strain evidence="1">CSS-01s</strain>
    </source>
</reference>
<organism evidence="1 2">
    <name type="scientific">Lasiodiplodia theobromae</name>
    <dbReference type="NCBI Taxonomy" id="45133"/>
    <lineage>
        <taxon>Eukaryota</taxon>
        <taxon>Fungi</taxon>
        <taxon>Dikarya</taxon>
        <taxon>Ascomycota</taxon>
        <taxon>Pezizomycotina</taxon>
        <taxon>Dothideomycetes</taxon>
        <taxon>Dothideomycetes incertae sedis</taxon>
        <taxon>Botryosphaeriales</taxon>
        <taxon>Botryosphaeriaceae</taxon>
        <taxon>Lasiodiplodia</taxon>
    </lineage>
</organism>
<name>A0A8H7IRW2_9PEZI</name>
<dbReference type="EMBL" id="MDYX01000041">
    <property type="protein sequence ID" value="KAF9630657.1"/>
    <property type="molecule type" value="Genomic_DNA"/>
</dbReference>
<sequence>MAGDGGHTIDTSPLWEAAQKLFTKEVSEAGKDLMSAGKATLEETISDLRKTQEKASRQYSDHIVHFGLTKSSAAGSTITIRLKSIFDKLDLLCQLGDAAMSAAPESVSLVWMGFRMIFMV</sequence>
<accession>A0A8H7IRW2</accession>
<dbReference type="AlphaFoldDB" id="A0A8H7IRW2"/>
<evidence type="ECO:0000313" key="1">
    <source>
        <dbReference type="EMBL" id="KAF9630657.1"/>
    </source>
</evidence>
<comment type="caution">
    <text evidence="1">The sequence shown here is derived from an EMBL/GenBank/DDBJ whole genome shotgun (WGS) entry which is preliminary data.</text>
</comment>
<dbReference type="Proteomes" id="UP000627934">
    <property type="component" value="Unassembled WGS sequence"/>
</dbReference>
<evidence type="ECO:0000313" key="2">
    <source>
        <dbReference type="Proteomes" id="UP000627934"/>
    </source>
</evidence>
<protein>
    <submittedName>
        <fullName evidence="1">Ankyrin repeat protein</fullName>
    </submittedName>
</protein>
<reference evidence="1" key="1">
    <citation type="submission" date="2016-08" db="EMBL/GenBank/DDBJ databases">
        <authorList>
            <person name="Yan J."/>
        </authorList>
    </citation>
    <scope>NUCLEOTIDE SEQUENCE</scope>
    <source>
        <strain evidence="1">CSS-01s</strain>
    </source>
</reference>
<gene>
    <name evidence="1" type="ORF">BFW01_g1219</name>
</gene>